<evidence type="ECO:0000313" key="3">
    <source>
        <dbReference type="EMBL" id="ARU56735.1"/>
    </source>
</evidence>
<evidence type="ECO:0000259" key="2">
    <source>
        <dbReference type="Pfam" id="PF07589"/>
    </source>
</evidence>
<dbReference type="Proteomes" id="UP000196027">
    <property type="component" value="Chromosome"/>
</dbReference>
<reference evidence="3 4" key="1">
    <citation type="submission" date="2017-05" db="EMBL/GenBank/DDBJ databases">
        <title>Genomic insights into alkan degradation activity of Oleiphilus messinensis.</title>
        <authorList>
            <person name="Kozyavkin S.A."/>
            <person name="Slesarev A.I."/>
            <person name="Golyshin P.N."/>
            <person name="Korzhenkov A."/>
            <person name="Golyshina O.N."/>
            <person name="Toshchakov S.V."/>
        </authorList>
    </citation>
    <scope>NUCLEOTIDE SEQUENCE [LARGE SCALE GENOMIC DNA]</scope>
    <source>
        <strain evidence="3 4">ME102</strain>
    </source>
</reference>
<gene>
    <name evidence="3" type="ORF">OLMES_2685</name>
</gene>
<dbReference type="RefSeq" id="WP_087461699.1">
    <property type="nucleotide sequence ID" value="NZ_CP021425.1"/>
</dbReference>
<protein>
    <recommendedName>
        <fullName evidence="2">Ice-binding protein C-terminal domain-containing protein</fullName>
    </recommendedName>
</protein>
<evidence type="ECO:0000313" key="4">
    <source>
        <dbReference type="Proteomes" id="UP000196027"/>
    </source>
</evidence>
<keyword evidence="4" id="KW-1185">Reference proteome</keyword>
<feature type="signal peptide" evidence="1">
    <location>
        <begin position="1"/>
        <end position="19"/>
    </location>
</feature>
<dbReference type="InterPro" id="IPR049672">
    <property type="entry name" value="Xrt_dep_XDP1"/>
</dbReference>
<dbReference type="OrthoDB" id="6117416at2"/>
<dbReference type="Pfam" id="PF07589">
    <property type="entry name" value="PEP-CTERM"/>
    <property type="match status" value="1"/>
</dbReference>
<dbReference type="NCBIfam" id="NF041927">
    <property type="entry name" value="Xrt_dep_XDP1"/>
    <property type="match status" value="1"/>
</dbReference>
<feature type="domain" description="Ice-binding protein C-terminal" evidence="2">
    <location>
        <begin position="229"/>
        <end position="251"/>
    </location>
</feature>
<dbReference type="AlphaFoldDB" id="A0A1Y0IB89"/>
<dbReference type="InterPro" id="IPR013424">
    <property type="entry name" value="Ice-binding_C"/>
</dbReference>
<accession>A0A1Y0IB89</accession>
<feature type="chain" id="PRO_5013163634" description="Ice-binding protein C-terminal domain-containing protein" evidence="1">
    <location>
        <begin position="20"/>
        <end position="257"/>
    </location>
</feature>
<name>A0A1Y0IB89_9GAMM</name>
<proteinExistence type="predicted"/>
<dbReference type="EMBL" id="CP021425">
    <property type="protein sequence ID" value="ARU56735.1"/>
    <property type="molecule type" value="Genomic_DNA"/>
</dbReference>
<keyword evidence="1" id="KW-0732">Signal</keyword>
<dbReference type="NCBIfam" id="TIGR02595">
    <property type="entry name" value="PEP_CTERM"/>
    <property type="match status" value="1"/>
</dbReference>
<organism evidence="3 4">
    <name type="scientific">Oleiphilus messinensis</name>
    <dbReference type="NCBI Taxonomy" id="141451"/>
    <lineage>
        <taxon>Bacteria</taxon>
        <taxon>Pseudomonadati</taxon>
        <taxon>Pseudomonadota</taxon>
        <taxon>Gammaproteobacteria</taxon>
        <taxon>Oceanospirillales</taxon>
        <taxon>Oleiphilaceae</taxon>
        <taxon>Oleiphilus</taxon>
    </lineage>
</organism>
<dbReference type="KEGG" id="ome:OLMES_2685"/>
<evidence type="ECO:0000256" key="1">
    <source>
        <dbReference type="SAM" id="SignalP"/>
    </source>
</evidence>
<sequence length="257" mass="27378">MLKKIIIAATGFMALPAMAAMETWNFSQNHSNGTLFNEYQLDAGGVTMSATAWSSSDFGNTVEDAKLVFWGDGLGVVNDQENVNDVPDHSTDNTGNDGFDMILLEFETAVNLSHLDLSWATDDGGTNNDGAADMSVGAFTGAGTMDFASVSASKTWQEIVNLGWDTSSYNNINTSGYQAINIASYSKYWLIGAYNTAFGALNHTSFNDGVKLEGVKGTFDDEIPPPTGQVPEPGSLALFAGGLLALVLRRRSQNAKS</sequence>